<dbReference type="InterPro" id="IPR011053">
    <property type="entry name" value="Single_hybrid_motif"/>
</dbReference>
<evidence type="ECO:0000256" key="11">
    <source>
        <dbReference type="SAM" id="MobiDB-lite"/>
    </source>
</evidence>
<dbReference type="PROSITE" id="PS00189">
    <property type="entry name" value="LIPOYL"/>
    <property type="match status" value="1"/>
</dbReference>
<dbReference type="STRING" id="109264.A0A1F8A4N5"/>
<keyword evidence="9" id="KW-0012">Acyltransferase</keyword>
<dbReference type="GO" id="GO:0033512">
    <property type="term" value="P:L-lysine catabolic process to acetyl-CoA via saccharopine"/>
    <property type="evidence" value="ECO:0007669"/>
    <property type="project" value="UniProtKB-UniPathway"/>
</dbReference>
<gene>
    <name evidence="13" type="ORF">ABOM_005084</name>
</gene>
<feature type="compositionally biased region" description="Basic and acidic residues" evidence="11">
    <location>
        <begin position="124"/>
        <end position="134"/>
    </location>
</feature>
<dbReference type="GO" id="GO:0006099">
    <property type="term" value="P:tricarboxylic acid cycle"/>
    <property type="evidence" value="ECO:0007669"/>
    <property type="project" value="UniProtKB-KW"/>
</dbReference>
<evidence type="ECO:0000259" key="12">
    <source>
        <dbReference type="PROSITE" id="PS50968"/>
    </source>
</evidence>
<evidence type="ECO:0000256" key="4">
    <source>
        <dbReference type="ARBA" id="ARBA00012945"/>
    </source>
</evidence>
<dbReference type="GeneID" id="34448474"/>
<evidence type="ECO:0000256" key="2">
    <source>
        <dbReference type="ARBA" id="ARBA00005145"/>
    </source>
</evidence>
<dbReference type="GO" id="GO:0004149">
    <property type="term" value="F:dihydrolipoyllysine-residue succinyltransferase activity"/>
    <property type="evidence" value="ECO:0007669"/>
    <property type="project" value="UniProtKB-EC"/>
</dbReference>
<dbReference type="InterPro" id="IPR050537">
    <property type="entry name" value="2-oxoacid_dehydrogenase"/>
</dbReference>
<evidence type="ECO:0000256" key="5">
    <source>
        <dbReference type="ARBA" id="ARBA00022532"/>
    </source>
</evidence>
<evidence type="ECO:0000256" key="8">
    <source>
        <dbReference type="ARBA" id="ARBA00022946"/>
    </source>
</evidence>
<dbReference type="SUPFAM" id="SSF52777">
    <property type="entry name" value="CoA-dependent acyltransferases"/>
    <property type="match status" value="1"/>
</dbReference>
<dbReference type="Pfam" id="PF00198">
    <property type="entry name" value="2-oxoacid_dh"/>
    <property type="match status" value="1"/>
</dbReference>
<keyword evidence="5" id="KW-0816">Tricarboxylic acid cycle</keyword>
<dbReference type="GO" id="GO:0005739">
    <property type="term" value="C:mitochondrion"/>
    <property type="evidence" value="ECO:0007669"/>
    <property type="project" value="TreeGrafter"/>
</dbReference>
<dbReference type="UniPathway" id="UPA00868">
    <property type="reaction ID" value="UER00840"/>
</dbReference>
<dbReference type="PANTHER" id="PTHR43416">
    <property type="entry name" value="DIHYDROLIPOYLLYSINE-RESIDUE SUCCINYLTRANSFERASE COMPONENT OF 2-OXOGLUTARATE DEHYDROGENASE COMPLEX, MITOCHONDRIAL-RELATED"/>
    <property type="match status" value="1"/>
</dbReference>
<organism evidence="13 14">
    <name type="scientific">Aspergillus bombycis</name>
    <dbReference type="NCBI Taxonomy" id="109264"/>
    <lineage>
        <taxon>Eukaryota</taxon>
        <taxon>Fungi</taxon>
        <taxon>Dikarya</taxon>
        <taxon>Ascomycota</taxon>
        <taxon>Pezizomycotina</taxon>
        <taxon>Eurotiomycetes</taxon>
        <taxon>Eurotiomycetidae</taxon>
        <taxon>Eurotiales</taxon>
        <taxon>Aspergillaceae</taxon>
        <taxon>Aspergillus</taxon>
    </lineage>
</organism>
<comment type="pathway">
    <text evidence="2">Amino-acid degradation; L-lysine degradation via saccharopine pathway; glutaryl-CoA from L-lysine: step 6/6.</text>
</comment>
<dbReference type="EC" id="2.3.1.61" evidence="4"/>
<comment type="similarity">
    <text evidence="3">Belongs to the 2-oxoacid dehydrogenase family.</text>
</comment>
<evidence type="ECO:0000256" key="10">
    <source>
        <dbReference type="ARBA" id="ARBA00032406"/>
    </source>
</evidence>
<keyword evidence="8" id="KW-0809">Transit peptide</keyword>
<keyword evidence="6 13" id="KW-0808">Transferase</keyword>
<keyword evidence="14" id="KW-1185">Reference proteome</keyword>
<dbReference type="InterPro" id="IPR006255">
    <property type="entry name" value="SucB"/>
</dbReference>
<dbReference type="OrthoDB" id="5391403at2759"/>
<name>A0A1F8A4N5_9EURO</name>
<dbReference type="RefSeq" id="XP_022390417.1">
    <property type="nucleotide sequence ID" value="XM_022532213.1"/>
</dbReference>
<dbReference type="NCBIfam" id="TIGR01347">
    <property type="entry name" value="sucB"/>
    <property type="match status" value="1"/>
</dbReference>
<dbReference type="InterPro" id="IPR001078">
    <property type="entry name" value="2-oxoacid_DH_actylTfrase"/>
</dbReference>
<dbReference type="SUPFAM" id="SSF51230">
    <property type="entry name" value="Single hybrid motif"/>
    <property type="match status" value="1"/>
</dbReference>
<protein>
    <recommendedName>
        <fullName evidence="4">dihydrolipoyllysine-residue succinyltransferase</fullName>
        <ecNumber evidence="4">2.3.1.61</ecNumber>
    </recommendedName>
    <alternativeName>
        <fullName evidence="10">2-oxoglutarate dehydrogenase complex component E2</fullName>
    </alternativeName>
</protein>
<proteinExistence type="inferred from homology"/>
<comment type="caution">
    <text evidence="13">The sequence shown here is derived from an EMBL/GenBank/DDBJ whole genome shotgun (WGS) entry which is preliminary data.</text>
</comment>
<evidence type="ECO:0000256" key="3">
    <source>
        <dbReference type="ARBA" id="ARBA00007317"/>
    </source>
</evidence>
<feature type="compositionally biased region" description="Polar residues" evidence="11">
    <location>
        <begin position="114"/>
        <end position="123"/>
    </location>
</feature>
<feature type="region of interest" description="Disordered" evidence="11">
    <location>
        <begin position="93"/>
        <end position="164"/>
    </location>
</feature>
<sequence>MLRQFSASTLYAAKTKIICVPSMAESISEGVLSTFNRQVGDYVEQDEEIASIETDKIDVAVNATHSGTITKLLVSEGHIVTVGQAVIEISLEKRDTMSQSPPPQAERTYKPPQEATQKQQTPIRETRPSQESTKETTSTPTPLPVPHSQGPVSAFQGSRSERKVKMSRMRLRTAERLKESQNTAAFLTTFNEVDMSKIMEFRSQNKDGVLQKHGVKLGFMGPVARASALALRETPAINASIENDDKIVFRDYIDLSVAVATPKGLVTPVLRNMESRSIVEIEQGIAELGKKARDGKLTMDDLTGGSFTISNSGIWGSLFGTPIINIPQTAVLGIYGIQQRPVAIDGQVEIRPMMYTALTYDHRLVDGREAVTFLTLVKKYLEDPASMLIA</sequence>
<dbReference type="InterPro" id="IPR003016">
    <property type="entry name" value="2-oxoA_DH_lipoyl-BS"/>
</dbReference>
<dbReference type="InterPro" id="IPR023213">
    <property type="entry name" value="CAT-like_dom_sf"/>
</dbReference>
<keyword evidence="7" id="KW-0450">Lipoyl</keyword>
<dbReference type="PANTHER" id="PTHR43416:SF5">
    <property type="entry name" value="DIHYDROLIPOYLLYSINE-RESIDUE SUCCINYLTRANSFERASE COMPONENT OF 2-OXOGLUTARATE DEHYDROGENASE COMPLEX, MITOCHONDRIAL"/>
    <property type="match status" value="1"/>
</dbReference>
<dbReference type="EMBL" id="LYCR01000029">
    <property type="protein sequence ID" value="OGM46700.1"/>
    <property type="molecule type" value="Genomic_DNA"/>
</dbReference>
<evidence type="ECO:0000256" key="1">
    <source>
        <dbReference type="ARBA" id="ARBA00001938"/>
    </source>
</evidence>
<comment type="cofactor">
    <cofactor evidence="1">
        <name>(R)-lipoate</name>
        <dbReference type="ChEBI" id="CHEBI:83088"/>
    </cofactor>
</comment>
<keyword evidence="13" id="KW-0670">Pyruvate</keyword>
<evidence type="ECO:0000256" key="6">
    <source>
        <dbReference type="ARBA" id="ARBA00022679"/>
    </source>
</evidence>
<dbReference type="PROSITE" id="PS50968">
    <property type="entry name" value="BIOTINYL_LIPOYL"/>
    <property type="match status" value="1"/>
</dbReference>
<dbReference type="FunFam" id="3.30.559.10:FF:000007">
    <property type="entry name" value="Dihydrolipoamide acetyltransferase component of pyruvate dehydrogenase complex"/>
    <property type="match status" value="1"/>
</dbReference>
<dbReference type="Pfam" id="PF00364">
    <property type="entry name" value="Biotin_lipoyl"/>
    <property type="match status" value="1"/>
</dbReference>
<accession>A0A1F8A4N5</accession>
<dbReference type="Proteomes" id="UP000179179">
    <property type="component" value="Unassembled WGS sequence"/>
</dbReference>
<dbReference type="InterPro" id="IPR000089">
    <property type="entry name" value="Biotin_lipoyl"/>
</dbReference>
<dbReference type="AlphaFoldDB" id="A0A1F8A4N5"/>
<dbReference type="CDD" id="cd06849">
    <property type="entry name" value="lipoyl_domain"/>
    <property type="match status" value="1"/>
</dbReference>
<dbReference type="GO" id="GO:0045252">
    <property type="term" value="C:oxoglutarate dehydrogenase complex"/>
    <property type="evidence" value="ECO:0007669"/>
    <property type="project" value="InterPro"/>
</dbReference>
<dbReference type="Gene3D" id="2.40.50.100">
    <property type="match status" value="1"/>
</dbReference>
<evidence type="ECO:0000313" key="13">
    <source>
        <dbReference type="EMBL" id="OGM46700.1"/>
    </source>
</evidence>
<evidence type="ECO:0000256" key="9">
    <source>
        <dbReference type="ARBA" id="ARBA00023315"/>
    </source>
</evidence>
<evidence type="ECO:0000256" key="7">
    <source>
        <dbReference type="ARBA" id="ARBA00022823"/>
    </source>
</evidence>
<feature type="domain" description="Lipoyl-binding" evidence="12">
    <location>
        <begin position="15"/>
        <end position="90"/>
    </location>
</feature>
<reference evidence="13 14" key="1">
    <citation type="journal article" date="2016" name="Genome Biol. Evol.">
        <title>Draft genome sequence of an aflatoxigenic Aspergillus species, A. bombycis.</title>
        <authorList>
            <person name="Moore G.G."/>
            <person name="Mack B.M."/>
            <person name="Beltz S.B."/>
            <person name="Gilbert M.K."/>
        </authorList>
    </citation>
    <scope>NUCLEOTIDE SEQUENCE [LARGE SCALE GENOMIC DNA]</scope>
    <source>
        <strain evidence="14">NRRL 26010</strain>
    </source>
</reference>
<evidence type="ECO:0000313" key="14">
    <source>
        <dbReference type="Proteomes" id="UP000179179"/>
    </source>
</evidence>
<dbReference type="Gene3D" id="3.30.559.10">
    <property type="entry name" value="Chloramphenicol acetyltransferase-like domain"/>
    <property type="match status" value="1"/>
</dbReference>